<dbReference type="GO" id="GO:0008270">
    <property type="term" value="F:zinc ion binding"/>
    <property type="evidence" value="ECO:0007669"/>
    <property type="project" value="UniProtKB-KW"/>
</dbReference>
<dbReference type="HOGENOM" id="CLU_018400_3_0_1"/>
<organism evidence="6 7">
    <name type="scientific">Stachybotrys chlorohalonatus (strain IBT 40285)</name>
    <dbReference type="NCBI Taxonomy" id="1283841"/>
    <lineage>
        <taxon>Eukaryota</taxon>
        <taxon>Fungi</taxon>
        <taxon>Dikarya</taxon>
        <taxon>Ascomycota</taxon>
        <taxon>Pezizomycotina</taxon>
        <taxon>Sordariomycetes</taxon>
        <taxon>Hypocreomycetidae</taxon>
        <taxon>Hypocreales</taxon>
        <taxon>Stachybotryaceae</taxon>
        <taxon>Stachybotrys</taxon>
    </lineage>
</organism>
<dbReference type="EMBL" id="KL660670">
    <property type="protein sequence ID" value="KFA64564.1"/>
    <property type="molecule type" value="Genomic_DNA"/>
</dbReference>
<evidence type="ECO:0000256" key="4">
    <source>
        <dbReference type="PROSITE-ProRule" id="PRU00134"/>
    </source>
</evidence>
<evidence type="ECO:0000256" key="3">
    <source>
        <dbReference type="ARBA" id="ARBA00022833"/>
    </source>
</evidence>
<keyword evidence="2 4" id="KW-0863">Zinc-finger</keyword>
<proteinExistence type="predicted"/>
<dbReference type="AlphaFoldDB" id="A0A084QKS9"/>
<dbReference type="Pfam" id="PF14737">
    <property type="entry name" value="DUF4470"/>
    <property type="match status" value="1"/>
</dbReference>
<keyword evidence="3" id="KW-0862">Zinc</keyword>
<keyword evidence="7" id="KW-1185">Reference proteome</keyword>
<dbReference type="InterPro" id="IPR002893">
    <property type="entry name" value="Znf_MYND"/>
</dbReference>
<name>A0A084QKS9_STAC4</name>
<dbReference type="InParanoid" id="A0A084QKS9"/>
<dbReference type="InterPro" id="IPR027974">
    <property type="entry name" value="DUF4470"/>
</dbReference>
<gene>
    <name evidence="6" type="ORF">S40285_04593</name>
</gene>
<evidence type="ECO:0000313" key="6">
    <source>
        <dbReference type="EMBL" id="KFA64564.1"/>
    </source>
</evidence>
<evidence type="ECO:0000256" key="1">
    <source>
        <dbReference type="ARBA" id="ARBA00022723"/>
    </source>
</evidence>
<dbReference type="Gene3D" id="6.10.140.2220">
    <property type="match status" value="1"/>
</dbReference>
<reference evidence="6 7" key="1">
    <citation type="journal article" date="2014" name="BMC Genomics">
        <title>Comparative genome sequencing reveals chemotype-specific gene clusters in the toxigenic black mold Stachybotrys.</title>
        <authorList>
            <person name="Semeiks J."/>
            <person name="Borek D."/>
            <person name="Otwinowski Z."/>
            <person name="Grishin N.V."/>
        </authorList>
    </citation>
    <scope>NUCLEOTIDE SEQUENCE [LARGE SCALE GENOMIC DNA]</scope>
    <source>
        <strain evidence="6 7">IBT 40285</strain>
    </source>
</reference>
<dbReference type="PROSITE" id="PS50865">
    <property type="entry name" value="ZF_MYND_2"/>
    <property type="match status" value="1"/>
</dbReference>
<keyword evidence="1" id="KW-0479">Metal-binding</keyword>
<feature type="domain" description="MYND-type" evidence="5">
    <location>
        <begin position="22"/>
        <end position="58"/>
    </location>
</feature>
<dbReference type="Proteomes" id="UP000028524">
    <property type="component" value="Unassembled WGS sequence"/>
</dbReference>
<dbReference type="OrthoDB" id="5282002at2759"/>
<evidence type="ECO:0000259" key="5">
    <source>
        <dbReference type="PROSITE" id="PS50865"/>
    </source>
</evidence>
<accession>A0A084QKS9</accession>
<dbReference type="STRING" id="1283841.A0A084QKS9"/>
<evidence type="ECO:0000256" key="2">
    <source>
        <dbReference type="ARBA" id="ARBA00022771"/>
    </source>
</evidence>
<dbReference type="OMA" id="WPNRLVH"/>
<dbReference type="SUPFAM" id="SSF144232">
    <property type="entry name" value="HIT/MYND zinc finger-like"/>
    <property type="match status" value="1"/>
</dbReference>
<sequence length="623" mass="70708">MSGSSHSDFFNLEAMCVGLPDGQLCCSTALIACPGCYLVTYCGTECKASHWEQHKRECPGVKKNLEQLLSRDVSSSATRIPGSCWAPSTAIDVLNIEKNEGVEFDGSLQLLFAGEAGIRHFIYSVANLSSATPLSLRVCITDSSSSFNLARTLLALLMLRDPFADPSFIAEALIQVWYSSKLPMDIYQYLCNRPGQLIDRIAKSYQERFSASSPSWTTDLQRVSLSENSWTVNTSLSCADWCKIRAHLVQAPDLDEAGAALIRALDIQKHAEPWQKAVSKMTPARAAGLQKWRSDGLLLPYCHPRVDYRSLLTPSSLFFSQRNNYPAGASEEPLSEWPMELLDNDESPATNDVYGKMFFWLRNLLVKFQKRARQMDLVVHVYPESIDKLTEFHNEGGITFDRVEVGSSWEHGPLITMLSACKLLRHEDENPFATFLTSTRQSVTGVVDSVQKDLKQEKQLLYKKAGTILDEYAPPLPSDERAEMRDIVRRQTGLLLWRNWDRFSEHYMKFSERFKFTADLPLTQDEKDTNEKEHDIFTSGFLGLKPKPKNTIRRRWPNRLVHNKKDVPTLQAFNRWLGWPENMPERWFEWKNAGDLTSERFQTLLSHGLTAEAVGEPLEGKSS</sequence>
<evidence type="ECO:0000313" key="7">
    <source>
        <dbReference type="Proteomes" id="UP000028524"/>
    </source>
</evidence>
<dbReference type="Pfam" id="PF01753">
    <property type="entry name" value="zf-MYND"/>
    <property type="match status" value="1"/>
</dbReference>
<protein>
    <recommendedName>
        <fullName evidence="5">MYND-type domain-containing protein</fullName>
    </recommendedName>
</protein>